<gene>
    <name evidence="1" type="ORF">O0I10_007640</name>
</gene>
<keyword evidence="2" id="KW-1185">Reference proteome</keyword>
<sequence>MESGGGMWCRPKVLTSLITTECLICKAGNEDLYHMFVDCPMKRSFWIDALAHFHYPSKNPYGKPLSLSSPSIIDHYPDQFYAVSVLFWQSYGAVTGDVLSYADDLEVFLTSPNEWPLLMDLLRLYHQASNAKVNLTKTVVMPLSGEPQQDWITLAEGGLFRVYLRYTRAKH</sequence>
<evidence type="ECO:0000313" key="2">
    <source>
        <dbReference type="Proteomes" id="UP001234581"/>
    </source>
</evidence>
<dbReference type="RefSeq" id="XP_058341476.1">
    <property type="nucleotide sequence ID" value="XM_058487654.1"/>
</dbReference>
<dbReference type="AlphaFoldDB" id="A0AAD7V0S6"/>
<comment type="caution">
    <text evidence="1">The sequence shown here is derived from an EMBL/GenBank/DDBJ whole genome shotgun (WGS) entry which is preliminary data.</text>
</comment>
<protein>
    <recommendedName>
        <fullName evidence="3">Reverse transcriptase domain-containing protein</fullName>
    </recommendedName>
</protein>
<dbReference type="GeneID" id="83215048"/>
<dbReference type="Proteomes" id="UP001234581">
    <property type="component" value="Unassembled WGS sequence"/>
</dbReference>
<accession>A0AAD7V0S6</accession>
<evidence type="ECO:0000313" key="1">
    <source>
        <dbReference type="EMBL" id="KAJ8656563.1"/>
    </source>
</evidence>
<reference evidence="1 2" key="1">
    <citation type="submission" date="2023-03" db="EMBL/GenBank/DDBJ databases">
        <title>Genome sequence of Lichtheimia ornata CBS 291.66.</title>
        <authorList>
            <person name="Mohabir J.T."/>
            <person name="Shea T.P."/>
            <person name="Kurbessoian T."/>
            <person name="Berby B."/>
            <person name="Fontaine J."/>
            <person name="Livny J."/>
            <person name="Gnirke A."/>
            <person name="Stajich J.E."/>
            <person name="Cuomo C.A."/>
        </authorList>
    </citation>
    <scope>NUCLEOTIDE SEQUENCE [LARGE SCALE GENOMIC DNA]</scope>
    <source>
        <strain evidence="1">CBS 291.66</strain>
    </source>
</reference>
<name>A0AAD7V0S6_9FUNG</name>
<dbReference type="EMBL" id="JARTCD010000038">
    <property type="protein sequence ID" value="KAJ8656563.1"/>
    <property type="molecule type" value="Genomic_DNA"/>
</dbReference>
<proteinExistence type="predicted"/>
<organism evidence="1 2">
    <name type="scientific">Lichtheimia ornata</name>
    <dbReference type="NCBI Taxonomy" id="688661"/>
    <lineage>
        <taxon>Eukaryota</taxon>
        <taxon>Fungi</taxon>
        <taxon>Fungi incertae sedis</taxon>
        <taxon>Mucoromycota</taxon>
        <taxon>Mucoromycotina</taxon>
        <taxon>Mucoromycetes</taxon>
        <taxon>Mucorales</taxon>
        <taxon>Lichtheimiaceae</taxon>
        <taxon>Lichtheimia</taxon>
    </lineage>
</organism>
<evidence type="ECO:0008006" key="3">
    <source>
        <dbReference type="Google" id="ProtNLM"/>
    </source>
</evidence>